<accession>A0ACC0PRB7</accession>
<evidence type="ECO:0000313" key="1">
    <source>
        <dbReference type="EMBL" id="KAI8567222.1"/>
    </source>
</evidence>
<name>A0ACC0PRB7_RHOML</name>
<sequence>MGGFRPNWVSCKWVAAFGILAKDSGGTALLWRFGKVEVRSALVIEAWALRIVCAMASDLSFSVVTFESDPRY</sequence>
<dbReference type="Proteomes" id="UP001062846">
    <property type="component" value="Chromosome 2"/>
</dbReference>
<keyword evidence="2" id="KW-1185">Reference proteome</keyword>
<organism evidence="1 2">
    <name type="scientific">Rhododendron molle</name>
    <name type="common">Chinese azalea</name>
    <name type="synonym">Azalea mollis</name>
    <dbReference type="NCBI Taxonomy" id="49168"/>
    <lineage>
        <taxon>Eukaryota</taxon>
        <taxon>Viridiplantae</taxon>
        <taxon>Streptophyta</taxon>
        <taxon>Embryophyta</taxon>
        <taxon>Tracheophyta</taxon>
        <taxon>Spermatophyta</taxon>
        <taxon>Magnoliopsida</taxon>
        <taxon>eudicotyledons</taxon>
        <taxon>Gunneridae</taxon>
        <taxon>Pentapetalae</taxon>
        <taxon>asterids</taxon>
        <taxon>Ericales</taxon>
        <taxon>Ericaceae</taxon>
        <taxon>Ericoideae</taxon>
        <taxon>Rhodoreae</taxon>
        <taxon>Rhododendron</taxon>
    </lineage>
</organism>
<evidence type="ECO:0000313" key="2">
    <source>
        <dbReference type="Proteomes" id="UP001062846"/>
    </source>
</evidence>
<gene>
    <name evidence="1" type="ORF">RHMOL_Rhmol02G0104100</name>
</gene>
<dbReference type="EMBL" id="CM046389">
    <property type="protein sequence ID" value="KAI8567222.1"/>
    <property type="molecule type" value="Genomic_DNA"/>
</dbReference>
<comment type="caution">
    <text evidence="1">The sequence shown here is derived from an EMBL/GenBank/DDBJ whole genome shotgun (WGS) entry which is preliminary data.</text>
</comment>
<proteinExistence type="predicted"/>
<reference evidence="1" key="1">
    <citation type="submission" date="2022-02" db="EMBL/GenBank/DDBJ databases">
        <title>Plant Genome Project.</title>
        <authorList>
            <person name="Zhang R.-G."/>
        </authorList>
    </citation>
    <scope>NUCLEOTIDE SEQUENCE</scope>
    <source>
        <strain evidence="1">AT1</strain>
    </source>
</reference>
<protein>
    <submittedName>
        <fullName evidence="1">Uncharacterized protein</fullName>
    </submittedName>
</protein>